<proteinExistence type="predicted"/>
<evidence type="ECO:0000313" key="2">
    <source>
        <dbReference type="Proteomes" id="UP001458880"/>
    </source>
</evidence>
<dbReference type="PANTHER" id="PTHR33480:SF1">
    <property type="entry name" value="TYR RECOMBINASE DOMAIN-CONTAINING PROTEIN"/>
    <property type="match status" value="1"/>
</dbReference>
<gene>
    <name evidence="1" type="ORF">QE152_g35338</name>
</gene>
<protein>
    <submittedName>
        <fullName evidence="1">Uncharacterized protein</fullName>
    </submittedName>
</protein>
<accession>A0AAW1IFY5</accession>
<organism evidence="1 2">
    <name type="scientific">Popillia japonica</name>
    <name type="common">Japanese beetle</name>
    <dbReference type="NCBI Taxonomy" id="7064"/>
    <lineage>
        <taxon>Eukaryota</taxon>
        <taxon>Metazoa</taxon>
        <taxon>Ecdysozoa</taxon>
        <taxon>Arthropoda</taxon>
        <taxon>Hexapoda</taxon>
        <taxon>Insecta</taxon>
        <taxon>Pterygota</taxon>
        <taxon>Neoptera</taxon>
        <taxon>Endopterygota</taxon>
        <taxon>Coleoptera</taxon>
        <taxon>Polyphaga</taxon>
        <taxon>Scarabaeiformia</taxon>
        <taxon>Scarabaeidae</taxon>
        <taxon>Rutelinae</taxon>
        <taxon>Popillia</taxon>
    </lineage>
</organism>
<dbReference type="AlphaFoldDB" id="A0AAW1IFY5"/>
<dbReference type="PANTHER" id="PTHR33480">
    <property type="entry name" value="SET DOMAIN-CONTAINING PROTEIN-RELATED"/>
    <property type="match status" value="1"/>
</dbReference>
<evidence type="ECO:0000313" key="1">
    <source>
        <dbReference type="EMBL" id="KAK9688430.1"/>
    </source>
</evidence>
<name>A0AAW1IFY5_POPJA</name>
<sequence length="534" mass="62387">MRDDEITKICREDQLISDFTNNILMRMRDDEITKICREDQLILKFGFMMYEKYSTTQCELIRQSMRQMGRFFKEVNKIRPEIKSLSNCLQPQYFDVIVQATKTLCVTNINFAKRTEFQIPSLALKVGHSLKKCISYERGNALRSGNIKRNRELESFLSLMDMEWNIRISSNALNTLHVRKFNCTQLLPITSDLIKLNNYLEAEIKKYKAEIEKMYQPSPSCWSRFATVLLSKIVVFNKRRSGETSRMTLEQYSMRPLWTEQTTEESKSALTQFERQLAEHFTVVEVPGKREVENRKIEYMRGHDCLRKCCGYAQLESPENINGTKLRKYIATVTQIINLTENETDWLARHLGHDVRVHRDFYRLHESAVELTKVSRLLLAVDSGQANKFAGKKLNEIELSGKKLNEIELSDLPHIEVECGEERDNLVLEDNPDAEESFEDEFILGNVKEQNMPSTEAKKKSTNSVCTKKMWTEEESGAVLKFFAPFIKKETIPGKAKCEECMEKYPVFGTRKWTDLKFYIKNYITKIKRTKSNK</sequence>
<comment type="caution">
    <text evidence="1">The sequence shown here is derived from an EMBL/GenBank/DDBJ whole genome shotgun (WGS) entry which is preliminary data.</text>
</comment>
<reference evidence="1 2" key="1">
    <citation type="journal article" date="2024" name="BMC Genomics">
        <title>De novo assembly and annotation of Popillia japonica's genome with initial clues to its potential as an invasive pest.</title>
        <authorList>
            <person name="Cucini C."/>
            <person name="Boschi S."/>
            <person name="Funari R."/>
            <person name="Cardaioli E."/>
            <person name="Iannotti N."/>
            <person name="Marturano G."/>
            <person name="Paoli F."/>
            <person name="Bruttini M."/>
            <person name="Carapelli A."/>
            <person name="Frati F."/>
            <person name="Nardi F."/>
        </authorList>
    </citation>
    <scope>NUCLEOTIDE SEQUENCE [LARGE SCALE GENOMIC DNA]</scope>
    <source>
        <strain evidence="1">DMR45628</strain>
    </source>
</reference>
<keyword evidence="2" id="KW-1185">Reference proteome</keyword>
<dbReference type="Proteomes" id="UP001458880">
    <property type="component" value="Unassembled WGS sequence"/>
</dbReference>
<dbReference type="EMBL" id="JASPKY010000591">
    <property type="protein sequence ID" value="KAK9688430.1"/>
    <property type="molecule type" value="Genomic_DNA"/>
</dbReference>